<dbReference type="SUPFAM" id="SSF55781">
    <property type="entry name" value="GAF domain-like"/>
    <property type="match status" value="1"/>
</dbReference>
<evidence type="ECO:0000259" key="3">
    <source>
        <dbReference type="PROSITE" id="PS50887"/>
    </source>
</evidence>
<name>A0A6L9EJM0_CLOBU</name>
<dbReference type="SUPFAM" id="SSF81901">
    <property type="entry name" value="HCP-like"/>
    <property type="match status" value="1"/>
</dbReference>
<dbReference type="InterPro" id="IPR027417">
    <property type="entry name" value="P-loop_NTPase"/>
</dbReference>
<evidence type="ECO:0000256" key="2">
    <source>
        <dbReference type="PROSITE-ProRule" id="PRU00339"/>
    </source>
</evidence>
<dbReference type="SUPFAM" id="SSF52540">
    <property type="entry name" value="P-loop containing nucleoside triphosphate hydrolases"/>
    <property type="match status" value="1"/>
</dbReference>
<organism evidence="4 5">
    <name type="scientific">Clostridium butyricum</name>
    <dbReference type="NCBI Taxonomy" id="1492"/>
    <lineage>
        <taxon>Bacteria</taxon>
        <taxon>Bacillati</taxon>
        <taxon>Bacillota</taxon>
        <taxon>Clostridia</taxon>
        <taxon>Eubacteriales</taxon>
        <taxon>Clostridiaceae</taxon>
        <taxon>Clostridium</taxon>
    </lineage>
</organism>
<dbReference type="Gene3D" id="3.40.50.300">
    <property type="entry name" value="P-loop containing nucleotide triphosphate hydrolases"/>
    <property type="match status" value="1"/>
</dbReference>
<dbReference type="InterPro" id="IPR011009">
    <property type="entry name" value="Kinase-like_dom_sf"/>
</dbReference>
<protein>
    <submittedName>
        <fullName evidence="4">Diguanylate cyclase</fullName>
    </submittedName>
</protein>
<evidence type="ECO:0000313" key="4">
    <source>
        <dbReference type="EMBL" id="NAS16524.1"/>
    </source>
</evidence>
<dbReference type="FunFam" id="3.30.70.270:FF:000001">
    <property type="entry name" value="Diguanylate cyclase domain protein"/>
    <property type="match status" value="1"/>
</dbReference>
<dbReference type="GO" id="GO:0052621">
    <property type="term" value="F:diguanylate cyclase activity"/>
    <property type="evidence" value="ECO:0007669"/>
    <property type="project" value="TreeGrafter"/>
</dbReference>
<dbReference type="Pfam" id="PF00990">
    <property type="entry name" value="GGDEF"/>
    <property type="match status" value="1"/>
</dbReference>
<dbReference type="SMART" id="SM00028">
    <property type="entry name" value="TPR"/>
    <property type="match status" value="6"/>
</dbReference>
<reference evidence="4 5" key="1">
    <citation type="submission" date="2020-01" db="EMBL/GenBank/DDBJ databases">
        <title>Genome sequence of a 1,3-propanediol producer, Clostridium butyricum S3.</title>
        <authorList>
            <person name="Zhou J."/>
        </authorList>
    </citation>
    <scope>NUCLEOTIDE SEQUENCE [LARGE SCALE GENOMIC DNA]</scope>
    <source>
        <strain evidence="4 5">S3</strain>
    </source>
</reference>
<dbReference type="InterPro" id="IPR029016">
    <property type="entry name" value="GAF-like_dom_sf"/>
</dbReference>
<dbReference type="EMBL" id="WOFV02000002">
    <property type="protein sequence ID" value="NAS16524.1"/>
    <property type="molecule type" value="Genomic_DNA"/>
</dbReference>
<dbReference type="PANTHER" id="PTHR45138">
    <property type="entry name" value="REGULATORY COMPONENTS OF SENSORY TRANSDUCTION SYSTEM"/>
    <property type="match status" value="1"/>
</dbReference>
<dbReference type="InterPro" id="IPR029787">
    <property type="entry name" value="Nucleotide_cyclase"/>
</dbReference>
<feature type="domain" description="GGDEF" evidence="3">
    <location>
        <begin position="1451"/>
        <end position="1582"/>
    </location>
</feature>
<gene>
    <name evidence="4" type="ORF">GND98_001205</name>
</gene>
<feature type="repeat" description="TPR" evidence="2">
    <location>
        <begin position="836"/>
        <end position="869"/>
    </location>
</feature>
<dbReference type="PROSITE" id="PS50887">
    <property type="entry name" value="GGDEF"/>
    <property type="match status" value="1"/>
</dbReference>
<keyword evidence="2" id="KW-0802">TPR repeat</keyword>
<dbReference type="InterPro" id="IPR019734">
    <property type="entry name" value="TPR_rpt"/>
</dbReference>
<dbReference type="Gene3D" id="3.30.70.270">
    <property type="match status" value="1"/>
</dbReference>
<dbReference type="Gene3D" id="3.30.450.40">
    <property type="match status" value="1"/>
</dbReference>
<dbReference type="InterPro" id="IPR000160">
    <property type="entry name" value="GGDEF_dom"/>
</dbReference>
<dbReference type="SUPFAM" id="SSF48452">
    <property type="entry name" value="TPR-like"/>
    <property type="match status" value="1"/>
</dbReference>
<accession>A0A6L9EJM0</accession>
<dbReference type="GO" id="GO:0016020">
    <property type="term" value="C:membrane"/>
    <property type="evidence" value="ECO:0007669"/>
    <property type="project" value="UniProtKB-SubCell"/>
</dbReference>
<dbReference type="PANTHER" id="PTHR45138:SF9">
    <property type="entry name" value="DIGUANYLATE CYCLASE DGCM-RELATED"/>
    <property type="match status" value="1"/>
</dbReference>
<dbReference type="Gene3D" id="1.25.40.10">
    <property type="entry name" value="Tetratricopeptide repeat domain"/>
    <property type="match status" value="3"/>
</dbReference>
<dbReference type="NCBIfam" id="TIGR00254">
    <property type="entry name" value="GGDEF"/>
    <property type="match status" value="1"/>
</dbReference>
<dbReference type="SUPFAM" id="SSF56112">
    <property type="entry name" value="Protein kinase-like (PK-like)"/>
    <property type="match status" value="1"/>
</dbReference>
<dbReference type="Pfam" id="PF13181">
    <property type="entry name" value="TPR_8"/>
    <property type="match status" value="1"/>
</dbReference>
<evidence type="ECO:0000313" key="5">
    <source>
        <dbReference type="Proteomes" id="UP000474042"/>
    </source>
</evidence>
<dbReference type="Proteomes" id="UP000474042">
    <property type="component" value="Unassembled WGS sequence"/>
</dbReference>
<proteinExistence type="predicted"/>
<dbReference type="InterPro" id="IPR050469">
    <property type="entry name" value="Diguanylate_Cyclase"/>
</dbReference>
<comment type="subcellular location">
    <subcellularLocation>
        <location evidence="1">Membrane</location>
        <topology evidence="1">Single-pass membrane protein</topology>
    </subcellularLocation>
</comment>
<dbReference type="InterPro" id="IPR043128">
    <property type="entry name" value="Rev_trsase/Diguanyl_cyclase"/>
</dbReference>
<evidence type="ECO:0000256" key="1">
    <source>
        <dbReference type="ARBA" id="ARBA00004167"/>
    </source>
</evidence>
<dbReference type="PROSITE" id="PS50005">
    <property type="entry name" value="TPR"/>
    <property type="match status" value="1"/>
</dbReference>
<dbReference type="SUPFAM" id="SSF55073">
    <property type="entry name" value="Nucleotide cyclase"/>
    <property type="match status" value="1"/>
</dbReference>
<dbReference type="SMART" id="SM00267">
    <property type="entry name" value="GGDEF"/>
    <property type="match status" value="1"/>
</dbReference>
<dbReference type="InterPro" id="IPR011990">
    <property type="entry name" value="TPR-like_helical_dom_sf"/>
</dbReference>
<comment type="caution">
    <text evidence="4">The sequence shown here is derived from an EMBL/GenBank/DDBJ whole genome shotgun (WGS) entry which is preliminary data.</text>
</comment>
<sequence length="1759" mass="207042">MSGMRTVNNRYLIDEEISNEENYCKYTVRDCESYDRFILIILKNDFTYEKTQEYLLNKFKTIKNLNCSNVINLLEFQIIYNIDGIKLDKYQYGYLMEYIDVPVSIQEYIGLCTTKEKIDIFMELCAVINTLNIKGYIFKDITWKDIVLFYDKTKNVHLKIDNILQNEISKVSLINVSRNQKPYPYNIENVDESTILKDNISEIIQFLDKMFTDKELYGELKELSDIKKRFNQVHTINKSYNLNYFIKCVNNALGKKYEYFLKNTLNIIEDNIDIIGREEEIKIIEKNYKNILESKIKYKVIGFKGDTGSGKTRLLNEIKYILENKYFKNITYIDNFISKSKNETYKNILGYIKNKCDRVLYDKYDIYIKKFISTCLEGDYDNVLNYDNNQQFQLINRVGKFIREYTNSNPLVLLIDDLDKKNKGLKELVRYLSFMGNSLENIMIVFSLNENSCDDEFLEYLNELKMVEQYEEYKINFFNQYDTTKMIKNILNTNKSLGKLSNKIYSETLGNPQYIREVIEELYSNDILYFDEESSKWRTHVNIREILIPKTLEKKLETSLSSLNEYEIGILKLLSIYETPLSEKIIFKIINNIEQIRIYNTLKNKGYFIDKISDQGLLVGFSNNLLRNILYLKLDKEKKRSMHKDAANLLKETLHSTDYYMEEFLFHLEECFDFETLCIYALKYAEKLKSCANYEKALSYYKKVLKYSKSDRIEAAIRIAKIHEKLSNHKKSFEYYEKAKKFAIEEKNINIKSYVMLEMVIIQINSSININSDIEKTLIDIRIILDNINSPKEEAYYNYALSLKYRAQFNYKMAVESAKKALNICKNNEINEDIYAWSMVTLATIYIKYSMYNEAKELFLKALEVFTKNKNNNGIIISRIKSTYIDSEEGKPYKSILEEYHDIERLSKKLKLYKRTILTLIYISKFYISQDKYQEAEECLLKALAIEREEGIDFYSLNICTNLCIVYLNIGKLKLAVKYYSLVKQMQKVVPLLEDDIISINSTNTFYNMFIHNNIKAYEYLNEEFNFNKITRCVYYMLKLYTCNNDGEIRKTYKELLEKINGLNNNNNRKLKIRVSSIKTILDLGYYETAKEFFYEMNEYPKDYNTEGIYVYLEFKFKNRNSYNFLINKALRLGTVINDKRICADLYGVIAEKYEELSCNVFALNNYYESIGLHIDIINILNEEDKIIYANNSGFLDVRKKLIFCLREKMNYKMVYSNIEKINYIEELNLIIDEISIKNTLSDRNMYNLMQKTYEKCYYNHFSSSYDLFNSFTSDILENMENVMKHMARITLADKAILVIENSNGENNIICTYRLSDKKETDRYFSLKLESEEDVIVVSNNHNRLDHLNDEVLKHGIKSCIYMKLRNKDKSINSESSVNGQLILIATNAVNYINSESKKKIEKFKPFLTFLLEKYKLTISSTLDKLTSVYNRKYFEESLVYLLEKSSFNNSEFAVIMFDIDDFKGVNDKYGHQVGDEVLIKLTKEVKRSIGRSDIIGRYGGEEFVVLLPSVDKLKAINMAEKIRNNVEDARILGDKRKVTISIGIAMSGHERINSEEIVNRADQALYMAKHEGKNRYVLWDGEKIISKNTNTNNELSGILSGNSAKDYNFISIIKDVTAIVKSKNSKENKMYEFVLKIMQIIECDSVTLFIIDNNTIINIMSKDRLKDGWNISEKFNFKLVYQTIENKKGMYKVDWDNIGKQDKYGIPDWKSVCIVPVVCNEEVIALIYLSVSVNKKEFTVIDLNKLNFFADMGIPIFE</sequence>
<dbReference type="CDD" id="cd01949">
    <property type="entry name" value="GGDEF"/>
    <property type="match status" value="1"/>
</dbReference>